<dbReference type="InterPro" id="IPR041988">
    <property type="entry name" value="Ribosomal_uL24_KOW"/>
</dbReference>
<keyword evidence="2 4" id="KW-0689">Ribosomal protein</keyword>
<dbReference type="InterPro" id="IPR005756">
    <property type="entry name" value="Ribosomal_uL24_euk/arc"/>
</dbReference>
<dbReference type="HAMAP" id="MF_01326_A">
    <property type="entry name" value="Ribosomal_uL24_A"/>
    <property type="match status" value="1"/>
</dbReference>
<accession>A0A6A9QKB0</accession>
<feature type="region of interest" description="Disordered" evidence="5">
    <location>
        <begin position="1"/>
        <end position="20"/>
    </location>
</feature>
<dbReference type="NCBIfam" id="TIGR01080">
    <property type="entry name" value="rplX_A_E"/>
    <property type="match status" value="1"/>
</dbReference>
<dbReference type="InterPro" id="IPR008991">
    <property type="entry name" value="Translation_prot_SH3-like_sf"/>
</dbReference>
<dbReference type="OrthoDB" id="10899at2157"/>
<protein>
    <recommendedName>
        <fullName evidence="4">Large ribosomal subunit protein uL24</fullName>
    </recommendedName>
</protein>
<evidence type="ECO:0000256" key="4">
    <source>
        <dbReference type="HAMAP-Rule" id="MF_01326"/>
    </source>
</evidence>
<comment type="function">
    <text evidence="4">Located at the polypeptide exit tunnel on the outside of the subunit.</text>
</comment>
<evidence type="ECO:0000256" key="3">
    <source>
        <dbReference type="ARBA" id="ARBA00023274"/>
    </source>
</evidence>
<dbReference type="InterPro" id="IPR005824">
    <property type="entry name" value="KOW"/>
</dbReference>
<evidence type="ECO:0000259" key="6">
    <source>
        <dbReference type="SMART" id="SM00739"/>
    </source>
</evidence>
<comment type="subunit">
    <text evidence="4">Part of the 50S ribosomal subunit.</text>
</comment>
<dbReference type="GO" id="GO:0003735">
    <property type="term" value="F:structural constituent of ribosome"/>
    <property type="evidence" value="ECO:0007669"/>
    <property type="project" value="UniProtKB-UniRule"/>
</dbReference>
<dbReference type="Pfam" id="PF16906">
    <property type="entry name" value="Ribosomal_L26"/>
    <property type="match status" value="1"/>
</dbReference>
<dbReference type="GO" id="GO:0019843">
    <property type="term" value="F:rRNA binding"/>
    <property type="evidence" value="ECO:0007669"/>
    <property type="project" value="UniProtKB-UniRule"/>
</dbReference>
<comment type="caution">
    <text evidence="7">The sequence shown here is derived from an EMBL/GenBank/DDBJ whole genome shotgun (WGS) entry which is preliminary data.</text>
</comment>
<proteinExistence type="inferred from homology"/>
<dbReference type="GO" id="GO:0015934">
    <property type="term" value="C:large ribosomal subunit"/>
    <property type="evidence" value="ECO:0007669"/>
    <property type="project" value="UniProtKB-UniRule"/>
</dbReference>
<keyword evidence="4" id="KW-0699">rRNA-binding</keyword>
<dbReference type="AlphaFoldDB" id="A0A6A9QKB0"/>
<dbReference type="Gene3D" id="2.30.30.30">
    <property type="match status" value="1"/>
</dbReference>
<sequence>MVSSKPSKQRSEIRNAPLHRRKNMLVAPVTDEIKSQQGITRISIRKGDTVKVTRGQHVGTEGKVAVIDTRTGRIGIEGLSRKKVDGTPVYVMIHSSKVMITKLDMGDNRRRESIERKASERKKTLERKQNTSTS</sequence>
<dbReference type="CDD" id="cd06089">
    <property type="entry name" value="KOW_RPL26"/>
    <property type="match status" value="1"/>
</dbReference>
<evidence type="ECO:0000256" key="5">
    <source>
        <dbReference type="SAM" id="MobiDB-lite"/>
    </source>
</evidence>
<evidence type="ECO:0000256" key="1">
    <source>
        <dbReference type="ARBA" id="ARBA00010618"/>
    </source>
</evidence>
<dbReference type="InterPro" id="IPR014722">
    <property type="entry name" value="Rib_uL2_dom2"/>
</dbReference>
<keyword evidence="4" id="KW-0694">RNA-binding</keyword>
<evidence type="ECO:0000256" key="2">
    <source>
        <dbReference type="ARBA" id="ARBA00022980"/>
    </source>
</evidence>
<organism evidence="7 8">
    <name type="scientific">Sulfuracidifex metallicus DSM 6482 = JCM 9184</name>
    <dbReference type="NCBI Taxonomy" id="523847"/>
    <lineage>
        <taxon>Archaea</taxon>
        <taxon>Thermoproteota</taxon>
        <taxon>Thermoprotei</taxon>
        <taxon>Sulfolobales</taxon>
        <taxon>Sulfolobaceae</taxon>
        <taxon>Sulfuracidifex</taxon>
    </lineage>
</organism>
<comment type="function">
    <text evidence="4">One of two assembly initiator proteins, it binds directly to the 5'-end of the 23S rRNA, where it nucleates assembly of the 50S subunit.</text>
</comment>
<comment type="similarity">
    <text evidence="1 4">Belongs to the universal ribosomal protein uL24 family.</text>
</comment>
<dbReference type="Proteomes" id="UP000470772">
    <property type="component" value="Unassembled WGS sequence"/>
</dbReference>
<reference evidence="7 8" key="1">
    <citation type="submission" date="2019-10" db="EMBL/GenBank/DDBJ databases">
        <title>Sequencing and Assembly of Multiple Reported Metal-Biooxidizing Members of the Extremely Thermoacidophilic Archaeal Family Sulfolobaceae.</title>
        <authorList>
            <person name="Counts J.A."/>
            <person name="Kelly R.M."/>
        </authorList>
    </citation>
    <scope>NUCLEOTIDE SEQUENCE [LARGE SCALE GENOMIC DNA]</scope>
    <source>
        <strain evidence="7 8">DSM 6482</strain>
    </source>
</reference>
<dbReference type="SMART" id="SM00739">
    <property type="entry name" value="KOW"/>
    <property type="match status" value="1"/>
</dbReference>
<feature type="domain" description="KOW" evidence="6">
    <location>
        <begin position="43"/>
        <end position="70"/>
    </location>
</feature>
<keyword evidence="3 4" id="KW-0687">Ribonucleoprotein</keyword>
<evidence type="ECO:0000313" key="7">
    <source>
        <dbReference type="EMBL" id="MUN28549.1"/>
    </source>
</evidence>
<dbReference type="EMBL" id="WGGD01000005">
    <property type="protein sequence ID" value="MUN28549.1"/>
    <property type="molecule type" value="Genomic_DNA"/>
</dbReference>
<keyword evidence="8" id="KW-1185">Reference proteome</keyword>
<dbReference type="SUPFAM" id="SSF50104">
    <property type="entry name" value="Translation proteins SH3-like domain"/>
    <property type="match status" value="1"/>
</dbReference>
<dbReference type="PANTHER" id="PTHR11143">
    <property type="entry name" value="60S RIBOSOMAL PROTEIN L26 FAMILY MEMBER"/>
    <property type="match status" value="1"/>
</dbReference>
<evidence type="ECO:0000313" key="8">
    <source>
        <dbReference type="Proteomes" id="UP000470772"/>
    </source>
</evidence>
<feature type="region of interest" description="Disordered" evidence="5">
    <location>
        <begin position="105"/>
        <end position="134"/>
    </location>
</feature>
<name>A0A6A9QKB0_SULME</name>
<gene>
    <name evidence="4" type="primary">rpl24</name>
    <name evidence="7" type="ORF">GC250_03590</name>
</gene>
<dbReference type="GO" id="GO:0006412">
    <property type="term" value="P:translation"/>
    <property type="evidence" value="ECO:0007669"/>
    <property type="project" value="UniProtKB-UniRule"/>
</dbReference>
<dbReference type="RefSeq" id="WP_054838635.1">
    <property type="nucleotide sequence ID" value="NZ_BBBY01000014.1"/>
</dbReference>